<dbReference type="SUPFAM" id="SSF69572">
    <property type="entry name" value="Activating enzymes of the ubiquitin-like proteins"/>
    <property type="match status" value="1"/>
</dbReference>
<dbReference type="GO" id="GO:0016779">
    <property type="term" value="F:nucleotidyltransferase activity"/>
    <property type="evidence" value="ECO:0007669"/>
    <property type="project" value="UniProtKB-KW"/>
</dbReference>
<name>A0ABT3NZX6_9PROT</name>
<keyword evidence="9" id="KW-1185">Reference proteome</keyword>
<dbReference type="EMBL" id="JAPFQI010000020">
    <property type="protein sequence ID" value="MCW8087711.1"/>
    <property type="molecule type" value="Genomic_DNA"/>
</dbReference>
<keyword evidence="5" id="KW-0482">Metalloprotease</keyword>
<comment type="caution">
    <text evidence="8">The sequence shown here is derived from an EMBL/GenBank/DDBJ whole genome shotgun (WGS) entry which is preliminary data.</text>
</comment>
<evidence type="ECO:0000256" key="1">
    <source>
        <dbReference type="ARBA" id="ARBA00022670"/>
    </source>
</evidence>
<evidence type="ECO:0000313" key="9">
    <source>
        <dbReference type="Proteomes" id="UP001526430"/>
    </source>
</evidence>
<organism evidence="8 9">
    <name type="scientific">Sabulicella glaciei</name>
    <dbReference type="NCBI Taxonomy" id="2984948"/>
    <lineage>
        <taxon>Bacteria</taxon>
        <taxon>Pseudomonadati</taxon>
        <taxon>Pseudomonadota</taxon>
        <taxon>Alphaproteobacteria</taxon>
        <taxon>Acetobacterales</taxon>
        <taxon>Acetobacteraceae</taxon>
        <taxon>Sabulicella</taxon>
    </lineage>
</organism>
<gene>
    <name evidence="8" type="ORF">OF850_19050</name>
</gene>
<keyword evidence="1" id="KW-0645">Protease</keyword>
<protein>
    <submittedName>
        <fullName evidence="8">ThiF family adenylyltransferase</fullName>
    </submittedName>
</protein>
<keyword evidence="3" id="KW-0378">Hydrolase</keyword>
<feature type="domain" description="JAB" evidence="7">
    <location>
        <begin position="615"/>
        <end position="731"/>
    </location>
</feature>
<dbReference type="Proteomes" id="UP001526430">
    <property type="component" value="Unassembled WGS sequence"/>
</dbReference>
<reference evidence="8 9" key="1">
    <citation type="submission" date="2022-10" db="EMBL/GenBank/DDBJ databases">
        <title>Roseococcus glaciei nov., sp. nov., isolated from glacier.</title>
        <authorList>
            <person name="Liu Q."/>
            <person name="Xin Y.-H."/>
        </authorList>
    </citation>
    <scope>NUCLEOTIDE SEQUENCE [LARGE SCALE GENOMIC DNA]</scope>
    <source>
        <strain evidence="8 9">MDT2-1-1</strain>
    </source>
</reference>
<dbReference type="Pfam" id="PF00899">
    <property type="entry name" value="ThiF"/>
    <property type="match status" value="1"/>
</dbReference>
<evidence type="ECO:0000256" key="2">
    <source>
        <dbReference type="ARBA" id="ARBA00022723"/>
    </source>
</evidence>
<evidence type="ECO:0000256" key="4">
    <source>
        <dbReference type="ARBA" id="ARBA00022833"/>
    </source>
</evidence>
<evidence type="ECO:0000259" key="7">
    <source>
        <dbReference type="Pfam" id="PF14464"/>
    </source>
</evidence>
<evidence type="ECO:0000313" key="8">
    <source>
        <dbReference type="EMBL" id="MCW8087711.1"/>
    </source>
</evidence>
<evidence type="ECO:0000259" key="6">
    <source>
        <dbReference type="Pfam" id="PF00899"/>
    </source>
</evidence>
<feature type="domain" description="THIF-type NAD/FAD binding fold" evidence="6">
    <location>
        <begin position="366"/>
        <end position="490"/>
    </location>
</feature>
<accession>A0ABT3NZX6</accession>
<evidence type="ECO:0000256" key="5">
    <source>
        <dbReference type="ARBA" id="ARBA00023049"/>
    </source>
</evidence>
<keyword evidence="2" id="KW-0479">Metal-binding</keyword>
<keyword evidence="8" id="KW-0808">Transferase</keyword>
<dbReference type="Gene3D" id="3.40.140.10">
    <property type="entry name" value="Cytidine Deaminase, domain 2"/>
    <property type="match status" value="1"/>
</dbReference>
<proteinExistence type="predicted"/>
<dbReference type="InterPro" id="IPR032865">
    <property type="entry name" value="Prok-E2_A"/>
</dbReference>
<dbReference type="InterPro" id="IPR000594">
    <property type="entry name" value="ThiF_NAD_FAD-bd"/>
</dbReference>
<dbReference type="Gene3D" id="3.40.50.720">
    <property type="entry name" value="NAD(P)-binding Rossmann-like Domain"/>
    <property type="match status" value="1"/>
</dbReference>
<dbReference type="Pfam" id="PF14464">
    <property type="entry name" value="Prok-JAB"/>
    <property type="match status" value="1"/>
</dbReference>
<dbReference type="InterPro" id="IPR035985">
    <property type="entry name" value="Ubiquitin-activating_enz"/>
</dbReference>
<dbReference type="InterPro" id="IPR028090">
    <property type="entry name" value="JAB_dom_prok"/>
</dbReference>
<dbReference type="RefSeq" id="WP_301591917.1">
    <property type="nucleotide sequence ID" value="NZ_JAPFQI010000020.1"/>
</dbReference>
<dbReference type="SUPFAM" id="SSF102712">
    <property type="entry name" value="JAB1/MPN domain"/>
    <property type="match status" value="1"/>
</dbReference>
<evidence type="ECO:0000256" key="3">
    <source>
        <dbReference type="ARBA" id="ARBA00022801"/>
    </source>
</evidence>
<keyword evidence="8" id="KW-0548">Nucleotidyltransferase</keyword>
<sequence>MTVDSWLSTFSETFDGSGFRIAEARAVAEFMRRYGAPAGSFVEGRRRGDQELVILDLLTAAPQRPVYPIRPAERIGILFARENAQPFVTMLRDDFPDTEHQQLVPEGMPAAICIDDRPWAEARLTWTPAELVERVLKWFRRAGRGELHDARQPLDPVLIGSQLSFFIAGSVLDAGTPQDLIAEHDPGDGTILCVRPAQQGKLGSAEPFSIATYKVPGERMKRLTFAPHTLASLGAMLAERGIDLFADLRTRLGGWIAEGPAAAWRLNGRFAVIVEMPIVSPRGVQQDGLDHRAFVTAHSAGDIAVALGIAQQSMGMGAVGYVKRFGAAAPDETAIAAIEVQSAEVYLAFEPDFAARLAGRSAPDDRSVVLVGAGAIGSHVADDLAREGRFRWTVIDDDRLLPHNLARHVARGDAVTRPKARILADHINLTLTGPARASAIAANLFANGDDSAAIEEALRSADIVIDATASVLAARHLSDHQTQARRACVFFNPAGTGAVLLAEPADRALTLRDLEAQYHGLVLRTERLADHLGQPAETVAYTGACRAITNRIPQSRASILSGLAGSGLAAAIDSEAAVVCIWSLTPDGGVTVDTTAPQTVTRFRAGEWEIAFDAGLVARLHEMRDARLPSETGGVLFGIVDIPAKHIHIVEASAAPPDSTEQPGSFVRGVAGVEEMMESVRRRTAGQVRYVGEWHSHPPRSSARPSAVDGEQIDWLAALMGMDSMPALMVIAAERELAVIFADQHAEPLPPLCVDAARRER</sequence>
<keyword evidence="4" id="KW-0862">Zinc</keyword>
<dbReference type="Pfam" id="PF14457">
    <property type="entry name" value="Prok-E2_A"/>
    <property type="match status" value="1"/>
</dbReference>